<name>E5A8C4_LEPMJ</name>
<dbReference type="EMBL" id="FP929137">
    <property type="protein sequence ID" value="CBX99869.1"/>
    <property type="molecule type" value="Genomic_DNA"/>
</dbReference>
<protein>
    <submittedName>
        <fullName evidence="1">Predicted protein</fullName>
    </submittedName>
</protein>
<evidence type="ECO:0000313" key="2">
    <source>
        <dbReference type="Proteomes" id="UP000002668"/>
    </source>
</evidence>
<dbReference type="HOGENOM" id="CLU_3384934_0_0_1"/>
<accession>E5A8C4</accession>
<proteinExistence type="predicted"/>
<dbReference type="Proteomes" id="UP000002668">
    <property type="component" value="Genome"/>
</dbReference>
<dbReference type="VEuPathDB" id="FungiDB:LEMA_uP074580.1"/>
<sequence>MIQDIEMLPKQADLDDKERLSKMLWRDEHNGAP</sequence>
<dbReference type="InParanoid" id="E5A8C4"/>
<gene>
    <name evidence="1" type="ORF">LEMA_uP074580.1</name>
</gene>
<dbReference type="AlphaFoldDB" id="E5A8C4"/>
<evidence type="ECO:0000313" key="1">
    <source>
        <dbReference type="EMBL" id="CBX99869.1"/>
    </source>
</evidence>
<organism evidence="2">
    <name type="scientific">Leptosphaeria maculans (strain JN3 / isolate v23.1.3 / race Av1-4-5-6-7-8)</name>
    <name type="common">Blackleg fungus</name>
    <name type="synonym">Phoma lingam</name>
    <dbReference type="NCBI Taxonomy" id="985895"/>
    <lineage>
        <taxon>Eukaryota</taxon>
        <taxon>Fungi</taxon>
        <taxon>Dikarya</taxon>
        <taxon>Ascomycota</taxon>
        <taxon>Pezizomycotina</taxon>
        <taxon>Dothideomycetes</taxon>
        <taxon>Pleosporomycetidae</taxon>
        <taxon>Pleosporales</taxon>
        <taxon>Pleosporineae</taxon>
        <taxon>Leptosphaeriaceae</taxon>
        <taxon>Plenodomus</taxon>
        <taxon>Plenodomus lingam/Leptosphaeria maculans species complex</taxon>
    </lineage>
</organism>
<keyword evidence="2" id="KW-1185">Reference proteome</keyword>
<reference evidence="2" key="1">
    <citation type="journal article" date="2011" name="Nat. Commun.">
        <title>Effector diversification within compartments of the Leptosphaeria maculans genome affected by Repeat-Induced Point mutations.</title>
        <authorList>
            <person name="Rouxel T."/>
            <person name="Grandaubert J."/>
            <person name="Hane J.K."/>
            <person name="Hoede C."/>
            <person name="van de Wouw A.P."/>
            <person name="Couloux A."/>
            <person name="Dominguez V."/>
            <person name="Anthouard V."/>
            <person name="Bally P."/>
            <person name="Bourras S."/>
            <person name="Cozijnsen A.J."/>
            <person name="Ciuffetti L.M."/>
            <person name="Degrave A."/>
            <person name="Dilmaghani A."/>
            <person name="Duret L."/>
            <person name="Fudal I."/>
            <person name="Goodwin S.B."/>
            <person name="Gout L."/>
            <person name="Glaser N."/>
            <person name="Linglin J."/>
            <person name="Kema G.H.J."/>
            <person name="Lapalu N."/>
            <person name="Lawrence C.B."/>
            <person name="May K."/>
            <person name="Meyer M."/>
            <person name="Ollivier B."/>
            <person name="Poulain J."/>
            <person name="Schoch C.L."/>
            <person name="Simon A."/>
            <person name="Spatafora J.W."/>
            <person name="Stachowiak A."/>
            <person name="Turgeon B.G."/>
            <person name="Tyler B.M."/>
            <person name="Vincent D."/>
            <person name="Weissenbach J."/>
            <person name="Amselem J."/>
            <person name="Quesneville H."/>
            <person name="Oliver R.P."/>
            <person name="Wincker P."/>
            <person name="Balesdent M.-H."/>
            <person name="Howlett B.J."/>
        </authorList>
    </citation>
    <scope>NUCLEOTIDE SEQUENCE [LARGE SCALE GENOMIC DNA]</scope>
    <source>
        <strain evidence="2">JN3 / isolate v23.1.3 / race Av1-4-5-6-7-8</strain>
    </source>
</reference>